<dbReference type="Proteomes" id="UP000516305">
    <property type="component" value="Chromosome"/>
</dbReference>
<feature type="signal peptide" evidence="8">
    <location>
        <begin position="1"/>
        <end position="18"/>
    </location>
</feature>
<dbReference type="Gene3D" id="2.40.160.60">
    <property type="entry name" value="Outer membrane protein transport protein (OMPP1/FadL/TodX)"/>
    <property type="match status" value="1"/>
</dbReference>
<proteinExistence type="inferred from homology"/>
<sequence length="510" mass="57224">MKKLSLLILGLCSGLLSAQTADDIELFQLRNLHGTPRYTAMGGAFTALGNDFSAYSINPASAAVNRYSDLGFTLGFNNRNGNYSNFYGQNGSENNFDLNFENVGLNLILNPDDANRFSLAFSTTKLADFDRSFNLDGLNNTYTLGQYWAESSAGQHVDNISWDAYAAWQAYLLVSTNDTIDPDGYAYGQDDGNGNIIANSTLRYTFNQDGSFNETNIVMGLDQGGKVYYGLSFAFPTLSFRREEFITEYNLNTANPPYSANQYTYRRLNDIYANGFNMKFGFIYRPIPELRIGASYQSPSWYTVNQFYESDVEANFNQEPYSGVGTATQSDILETGQYAYRLRTPAIYRAGVASVIGKFLILSVDYYYQNQGNTQLYTNNNSFNISESLLQTDYQPGIDQLYRNGRQTISAGAEVRIKKIFLRGGYRYDESIYGDDYQDNTVGAMQSLSCGLGYKSGPWSFDLAWINSSRDRTYALYRGIDQSNQSFEVLQDLDMTEVSNNIVAGVTLKF</sequence>
<keyword evidence="6" id="KW-0472">Membrane</keyword>
<evidence type="ECO:0000256" key="5">
    <source>
        <dbReference type="ARBA" id="ARBA00022729"/>
    </source>
</evidence>
<dbReference type="AlphaFoldDB" id="A0A7H0VGX4"/>
<feature type="chain" id="PRO_5028870036" description="Hemin receptor" evidence="8">
    <location>
        <begin position="19"/>
        <end position="510"/>
    </location>
</feature>
<dbReference type="GO" id="GO:0009279">
    <property type="term" value="C:cell outer membrane"/>
    <property type="evidence" value="ECO:0007669"/>
    <property type="project" value="UniProtKB-SubCell"/>
</dbReference>
<dbReference type="GO" id="GO:0015483">
    <property type="term" value="F:long-chain fatty acid transporting porin activity"/>
    <property type="evidence" value="ECO:0007669"/>
    <property type="project" value="TreeGrafter"/>
</dbReference>
<evidence type="ECO:0000256" key="1">
    <source>
        <dbReference type="ARBA" id="ARBA00004571"/>
    </source>
</evidence>
<dbReference type="RefSeq" id="WP_210759499.1">
    <property type="nucleotide sequence ID" value="NZ_CP060139.1"/>
</dbReference>
<keyword evidence="3" id="KW-1134">Transmembrane beta strand</keyword>
<evidence type="ECO:0000256" key="4">
    <source>
        <dbReference type="ARBA" id="ARBA00022692"/>
    </source>
</evidence>
<dbReference type="InterPro" id="IPR005017">
    <property type="entry name" value="OMPP1/FadL/TodX"/>
</dbReference>
<evidence type="ECO:0008006" key="11">
    <source>
        <dbReference type="Google" id="ProtNLM"/>
    </source>
</evidence>
<gene>
    <name evidence="9" type="ORF">H4K34_03775</name>
</gene>
<evidence type="ECO:0000256" key="2">
    <source>
        <dbReference type="ARBA" id="ARBA00008163"/>
    </source>
</evidence>
<keyword evidence="5 8" id="KW-0732">Signal</keyword>
<evidence type="ECO:0000313" key="9">
    <source>
        <dbReference type="EMBL" id="QNR24972.1"/>
    </source>
</evidence>
<protein>
    <recommendedName>
        <fullName evidence="11">Hemin receptor</fullName>
    </recommendedName>
</protein>
<keyword evidence="7" id="KW-0998">Cell outer membrane</keyword>
<name>A0A7H0VGX4_9FLAO</name>
<organism evidence="9 10">
    <name type="scientific">Croceimicrobium hydrocarbonivorans</name>
    <dbReference type="NCBI Taxonomy" id="2761580"/>
    <lineage>
        <taxon>Bacteria</taxon>
        <taxon>Pseudomonadati</taxon>
        <taxon>Bacteroidota</taxon>
        <taxon>Flavobacteriia</taxon>
        <taxon>Flavobacteriales</taxon>
        <taxon>Owenweeksiaceae</taxon>
        <taxon>Croceimicrobium</taxon>
    </lineage>
</organism>
<keyword evidence="10" id="KW-1185">Reference proteome</keyword>
<dbReference type="KEGG" id="chyd:H4K34_03775"/>
<evidence type="ECO:0000256" key="3">
    <source>
        <dbReference type="ARBA" id="ARBA00022452"/>
    </source>
</evidence>
<keyword evidence="4" id="KW-0812">Transmembrane</keyword>
<evidence type="ECO:0000256" key="7">
    <source>
        <dbReference type="ARBA" id="ARBA00023237"/>
    </source>
</evidence>
<comment type="subcellular location">
    <subcellularLocation>
        <location evidence="1">Cell outer membrane</location>
        <topology evidence="1">Multi-pass membrane protein</topology>
    </subcellularLocation>
</comment>
<accession>A0A7H0VGX4</accession>
<evidence type="ECO:0000313" key="10">
    <source>
        <dbReference type="Proteomes" id="UP000516305"/>
    </source>
</evidence>
<comment type="similarity">
    <text evidence="2">Belongs to the OmpP1/FadL family.</text>
</comment>
<dbReference type="SUPFAM" id="SSF56935">
    <property type="entry name" value="Porins"/>
    <property type="match status" value="1"/>
</dbReference>
<evidence type="ECO:0000256" key="6">
    <source>
        <dbReference type="ARBA" id="ARBA00023136"/>
    </source>
</evidence>
<reference evidence="9 10" key="1">
    <citation type="submission" date="2020-08" db="EMBL/GenBank/DDBJ databases">
        <title>Croceimicrobium hydrocarbonivorans gen. nov., sp. nov., a novel marine bacterium isolated from a bacterial consortium that degrades polyethylene terephthalate.</title>
        <authorList>
            <person name="Liu R."/>
        </authorList>
    </citation>
    <scope>NUCLEOTIDE SEQUENCE [LARGE SCALE GENOMIC DNA]</scope>
    <source>
        <strain evidence="9 10">A20-9</strain>
    </source>
</reference>
<dbReference type="PANTHER" id="PTHR35093">
    <property type="entry name" value="OUTER MEMBRANE PROTEIN NMB0088-RELATED"/>
    <property type="match status" value="1"/>
</dbReference>
<dbReference type="EMBL" id="CP060139">
    <property type="protein sequence ID" value="QNR24972.1"/>
    <property type="molecule type" value="Genomic_DNA"/>
</dbReference>
<dbReference type="PANTHER" id="PTHR35093:SF8">
    <property type="entry name" value="OUTER MEMBRANE PROTEIN NMB0088-RELATED"/>
    <property type="match status" value="1"/>
</dbReference>
<evidence type="ECO:0000256" key="8">
    <source>
        <dbReference type="SAM" id="SignalP"/>
    </source>
</evidence>